<evidence type="ECO:0000256" key="1">
    <source>
        <dbReference type="SAM" id="MobiDB-lite"/>
    </source>
</evidence>
<comment type="caution">
    <text evidence="2">The sequence shown here is derived from an EMBL/GenBank/DDBJ whole genome shotgun (WGS) entry which is preliminary data.</text>
</comment>
<organism evidence="2">
    <name type="scientific">bioreactor metagenome</name>
    <dbReference type="NCBI Taxonomy" id="1076179"/>
    <lineage>
        <taxon>unclassified sequences</taxon>
        <taxon>metagenomes</taxon>
        <taxon>ecological metagenomes</taxon>
    </lineage>
</organism>
<reference evidence="2" key="1">
    <citation type="submission" date="2019-08" db="EMBL/GenBank/DDBJ databases">
        <authorList>
            <person name="Kucharzyk K."/>
            <person name="Murdoch R.W."/>
            <person name="Higgins S."/>
            <person name="Loffler F."/>
        </authorList>
    </citation>
    <scope>NUCLEOTIDE SEQUENCE</scope>
</reference>
<sequence length="309" mass="37361">MKSIFTKLFLVSALSVTGISYAQYYPNDDYGNNYGYEYYYDDYNYPDEYYYEYPNDYYTNDLYRGYYNDYRNTIISINWDRFFVEFRLSPYQIREIRILNSRFSSYGHWQRYYRYNPNRWYYDRFIALERILGPRIYVVYYQRYYRNYNPIVYYQNYRVKHYRPAVYVTPRYRNVDVRTFKNDAYRTGSFRNNDRAYNDNRNFEKSRENSGFRSGSSDERPRDNGGFRSSDSRNDNDRNYGNQSQQPSRNEGFRSVSPQRSENQNRGNDAVRSGGFRNQGQENKVSENRSSGNGRGNGKSNGNRGGGFR</sequence>
<gene>
    <name evidence="2" type="ORF">SDC9_00146</name>
</gene>
<dbReference type="EMBL" id="VSSQ01000001">
    <property type="protein sequence ID" value="MPL54680.1"/>
    <property type="molecule type" value="Genomic_DNA"/>
</dbReference>
<feature type="region of interest" description="Disordered" evidence="1">
    <location>
        <begin position="188"/>
        <end position="309"/>
    </location>
</feature>
<feature type="compositionally biased region" description="Polar residues" evidence="1">
    <location>
        <begin position="256"/>
        <end position="267"/>
    </location>
</feature>
<feature type="compositionally biased region" description="Gly residues" evidence="1">
    <location>
        <begin position="293"/>
        <end position="309"/>
    </location>
</feature>
<feature type="compositionally biased region" description="Polar residues" evidence="1">
    <location>
        <begin position="240"/>
        <end position="249"/>
    </location>
</feature>
<evidence type="ECO:0000313" key="2">
    <source>
        <dbReference type="EMBL" id="MPL54680.1"/>
    </source>
</evidence>
<name>A0A644SJ01_9ZZZZ</name>
<protein>
    <submittedName>
        <fullName evidence="2">Uncharacterized protein</fullName>
    </submittedName>
</protein>
<proteinExistence type="predicted"/>
<accession>A0A644SJ01</accession>
<dbReference type="AlphaFoldDB" id="A0A644SJ01"/>
<feature type="compositionally biased region" description="Basic and acidic residues" evidence="1">
    <location>
        <begin position="192"/>
        <end position="238"/>
    </location>
</feature>